<sequence length="230" mass="25959">ANFTDHDTPITDAVCNFTAINITSHFKEKSGTDFVLSDSDSQAELLIDEENDSLLFDTYEFVICRNQVKTPVQIILNDIEYAEINENVIPLCSLGNYTELMNITDYNIDTVINFTLKCDECNGGNKQITIKSVDDVLLNYERTFSEHFENMTYNTTTFDYVFNDHLYHYGALGSTSGNITVECYDGIYLNTTSVSYPIADINLTIEVISIDDITFINGMQLESANTTEIL</sequence>
<proteinExistence type="predicted"/>
<gene>
    <name evidence="1" type="ORF">S06H3_41181</name>
</gene>
<reference evidence="1" key="1">
    <citation type="journal article" date="2014" name="Front. Microbiol.">
        <title>High frequency of phylogenetically diverse reductive dehalogenase-homologous genes in deep subseafloor sedimentary metagenomes.</title>
        <authorList>
            <person name="Kawai M."/>
            <person name="Futagami T."/>
            <person name="Toyoda A."/>
            <person name="Takaki Y."/>
            <person name="Nishi S."/>
            <person name="Hori S."/>
            <person name="Arai W."/>
            <person name="Tsubouchi T."/>
            <person name="Morono Y."/>
            <person name="Uchiyama I."/>
            <person name="Ito T."/>
            <person name="Fujiyama A."/>
            <person name="Inagaki F."/>
            <person name="Takami H."/>
        </authorList>
    </citation>
    <scope>NUCLEOTIDE SEQUENCE</scope>
    <source>
        <strain evidence="1">Expedition CK06-06</strain>
    </source>
</reference>
<accession>X1PX29</accession>
<name>X1PX29_9ZZZZ</name>
<evidence type="ECO:0000313" key="1">
    <source>
        <dbReference type="EMBL" id="GAI43425.1"/>
    </source>
</evidence>
<dbReference type="AlphaFoldDB" id="X1PX29"/>
<feature type="non-terminal residue" evidence="1">
    <location>
        <position position="1"/>
    </location>
</feature>
<comment type="caution">
    <text evidence="1">The sequence shown here is derived from an EMBL/GenBank/DDBJ whole genome shotgun (WGS) entry which is preliminary data.</text>
</comment>
<organism evidence="1">
    <name type="scientific">marine sediment metagenome</name>
    <dbReference type="NCBI Taxonomy" id="412755"/>
    <lineage>
        <taxon>unclassified sequences</taxon>
        <taxon>metagenomes</taxon>
        <taxon>ecological metagenomes</taxon>
    </lineage>
</organism>
<dbReference type="EMBL" id="BARV01025347">
    <property type="protein sequence ID" value="GAI43425.1"/>
    <property type="molecule type" value="Genomic_DNA"/>
</dbReference>
<protein>
    <submittedName>
        <fullName evidence="1">Uncharacterized protein</fullName>
    </submittedName>
</protein>